<feature type="domain" description="SEFIR" evidence="1">
    <location>
        <begin position="7"/>
        <end position="142"/>
    </location>
</feature>
<evidence type="ECO:0000313" key="2">
    <source>
        <dbReference type="EMBL" id="CCQ64760.1"/>
    </source>
</evidence>
<reference evidence="2 3" key="1">
    <citation type="submission" date="2013-01" db="EMBL/GenBank/DDBJ databases">
        <authorList>
            <person name="Bench S."/>
        </authorList>
    </citation>
    <scope>NUCLEOTIDE SEQUENCE [LARGE SCALE GENOMIC DNA]</scope>
    <source>
        <strain evidence="2 3">WH 0402</strain>
    </source>
</reference>
<dbReference type="PROSITE" id="PS51534">
    <property type="entry name" value="SEFIR"/>
    <property type="match status" value="1"/>
</dbReference>
<comment type="caution">
    <text evidence="2">The sequence shown here is derived from an EMBL/GenBank/DDBJ whole genome shotgun (WGS) entry which is preliminary data.</text>
</comment>
<evidence type="ECO:0000259" key="1">
    <source>
        <dbReference type="PROSITE" id="PS51534"/>
    </source>
</evidence>
<gene>
    <name evidence="2" type="ORF">CWATWH0402_4440</name>
</gene>
<dbReference type="RefSeq" id="WP_048322689.1">
    <property type="nucleotide sequence ID" value="NZ_CAQN01000045.1"/>
</dbReference>
<proteinExistence type="predicted"/>
<dbReference type="Pfam" id="PF08357">
    <property type="entry name" value="SEFIR"/>
    <property type="match status" value="1"/>
</dbReference>
<reference evidence="2 3" key="2">
    <citation type="submission" date="2013-09" db="EMBL/GenBank/DDBJ databases">
        <title>Whole genome comparison of six Crocosphaera watsonii strains with differing phenotypes.</title>
        <authorList>
            <person name="Bench S.R."/>
            <person name="Heller P."/>
            <person name="Frank I."/>
            <person name="Arciniega M."/>
            <person name="Shilova I.N."/>
            <person name="Zehr J.P."/>
        </authorList>
    </citation>
    <scope>NUCLEOTIDE SEQUENCE [LARGE SCALE GENOMIC DNA]</scope>
    <source>
        <strain evidence="2 3">WH 0402</strain>
    </source>
</reference>
<dbReference type="Gene3D" id="3.40.50.10140">
    <property type="entry name" value="Toll/interleukin-1 receptor homology (TIR) domain"/>
    <property type="match status" value="1"/>
</dbReference>
<accession>T2JHL6</accession>
<evidence type="ECO:0000313" key="3">
    <source>
        <dbReference type="Proteomes" id="UP000018130"/>
    </source>
</evidence>
<dbReference type="EMBL" id="CAQN01000045">
    <property type="protein sequence ID" value="CCQ64760.1"/>
    <property type="molecule type" value="Genomic_DNA"/>
</dbReference>
<organism evidence="2 3">
    <name type="scientific">Crocosphaera watsonii WH 0402</name>
    <dbReference type="NCBI Taxonomy" id="1284629"/>
    <lineage>
        <taxon>Bacteria</taxon>
        <taxon>Bacillati</taxon>
        <taxon>Cyanobacteriota</taxon>
        <taxon>Cyanophyceae</taxon>
        <taxon>Oscillatoriophycideae</taxon>
        <taxon>Chroococcales</taxon>
        <taxon>Aphanothecaceae</taxon>
        <taxon>Crocosphaera</taxon>
    </lineage>
</organism>
<dbReference type="InterPro" id="IPR035897">
    <property type="entry name" value="Toll_tir_struct_dom_sf"/>
</dbReference>
<sequence>MTTRDDNPKVFISYSWSGVEHQEFVLNLAEKLMFDGVNVLLDQWDLKEGQDKYVFMEQMVTDPEVSKVLVISDKKYAIKADNRAGGVGTESQIISNEIYTKVKQEKFIPIVTEYENGNACLPTFIKSRIYIDLSKEERFYDEYEKLLRNIYYRPQIKKPVIGKAPSYLFDENPTSVQTVSTFLSLQDAITKNKKNTKSLTKDFLEQIIESLESMRITDGNNLDEKVVESISNFKPYRDQFIKIISLFCDYDLIEKYKEDIFSFFEKLLGLHDPPKSMTSYNELWFDNFRFISMELFLYTITSLIKSKQYKIIDYFLTEKYICHSLSENKIENYCQFNQYIRVLDQYRKQRLKLNRISITADTLHDSADIKGISFDDIMQTDFILCLRSILNSSDYYERWFPFCLVYKGRWNGKPFKIFLRAESNRYFDVVKQLLKVSSKQELYEKLEKAYKTHNLSNWKFDYERIPFELYLNLDKLYDDSKN</sequence>
<name>T2JHL6_CROWT</name>
<protein>
    <recommendedName>
        <fullName evidence="1">SEFIR domain-containing protein</fullName>
    </recommendedName>
</protein>
<dbReference type="Proteomes" id="UP000018130">
    <property type="component" value="Unassembled WGS sequence"/>
</dbReference>
<dbReference type="AlphaFoldDB" id="T2JHL6"/>
<dbReference type="InterPro" id="IPR013568">
    <property type="entry name" value="SEFIR_dom"/>
</dbReference>